<dbReference type="Gene3D" id="3.40.50.2300">
    <property type="match status" value="1"/>
</dbReference>
<feature type="domain" description="OmpR/PhoB-type" evidence="9">
    <location>
        <begin position="124"/>
        <end position="224"/>
    </location>
</feature>
<dbReference type="InterPro" id="IPR001789">
    <property type="entry name" value="Sig_transdc_resp-reg_receiver"/>
</dbReference>
<keyword evidence="1 6" id="KW-0597">Phosphoprotein</keyword>
<keyword evidence="4 7" id="KW-0238">DNA-binding</keyword>
<gene>
    <name evidence="10" type="ORF">BB021_17965</name>
</gene>
<evidence type="ECO:0000256" key="4">
    <source>
        <dbReference type="ARBA" id="ARBA00023125"/>
    </source>
</evidence>
<keyword evidence="11" id="KW-1185">Reference proteome</keyword>
<evidence type="ECO:0000256" key="7">
    <source>
        <dbReference type="PROSITE-ProRule" id="PRU01091"/>
    </source>
</evidence>
<accession>A0ABX3NCY0</accession>
<dbReference type="PANTHER" id="PTHR48111:SF22">
    <property type="entry name" value="REGULATOR OF RPOS"/>
    <property type="match status" value="1"/>
</dbReference>
<feature type="modified residue" description="4-aspartylphosphate" evidence="6">
    <location>
        <position position="51"/>
    </location>
</feature>
<evidence type="ECO:0000256" key="5">
    <source>
        <dbReference type="ARBA" id="ARBA00023163"/>
    </source>
</evidence>
<dbReference type="PROSITE" id="PS50110">
    <property type="entry name" value="RESPONSE_REGULATORY"/>
    <property type="match status" value="1"/>
</dbReference>
<evidence type="ECO:0000259" key="8">
    <source>
        <dbReference type="PROSITE" id="PS50110"/>
    </source>
</evidence>
<dbReference type="Pfam" id="PF00072">
    <property type="entry name" value="Response_reg"/>
    <property type="match status" value="1"/>
</dbReference>
<dbReference type="EMBL" id="MBDS01000001">
    <property type="protein sequence ID" value="OPB94491.1"/>
    <property type="molecule type" value="Genomic_DNA"/>
</dbReference>
<proteinExistence type="predicted"/>
<name>A0ABX3NCY0_9FLAO</name>
<dbReference type="PANTHER" id="PTHR48111">
    <property type="entry name" value="REGULATOR OF RPOS"/>
    <property type="match status" value="1"/>
</dbReference>
<keyword evidence="3" id="KW-0805">Transcription regulation</keyword>
<evidence type="ECO:0000256" key="6">
    <source>
        <dbReference type="PROSITE-ProRule" id="PRU00169"/>
    </source>
</evidence>
<dbReference type="Proteomes" id="UP000190016">
    <property type="component" value="Unassembled WGS sequence"/>
</dbReference>
<dbReference type="SMART" id="SM00448">
    <property type="entry name" value="REC"/>
    <property type="match status" value="1"/>
</dbReference>
<dbReference type="InterPro" id="IPR001867">
    <property type="entry name" value="OmpR/PhoB-type_DNA-bd"/>
</dbReference>
<dbReference type="InterPro" id="IPR039420">
    <property type="entry name" value="WalR-like"/>
</dbReference>
<evidence type="ECO:0000259" key="9">
    <source>
        <dbReference type="PROSITE" id="PS51755"/>
    </source>
</evidence>
<feature type="domain" description="Response regulatory" evidence="8">
    <location>
        <begin position="2"/>
        <end position="116"/>
    </location>
</feature>
<reference evidence="10 11" key="1">
    <citation type="submission" date="2016-07" db="EMBL/GenBank/DDBJ databases">
        <title>Revisiting the Taxonomy of the Elizabethkingia Genus based on Whole-Genome Sequencing, Optical Mapping, and MALDI-TOF.</title>
        <authorList>
            <person name="Nicholson A.C."/>
        </authorList>
    </citation>
    <scope>NUCLEOTIDE SEQUENCE [LARGE SCALE GENOMIC DNA]</scope>
    <source>
        <strain evidence="10 11">C1558</strain>
    </source>
</reference>
<dbReference type="GO" id="GO:0003677">
    <property type="term" value="F:DNA binding"/>
    <property type="evidence" value="ECO:0007669"/>
    <property type="project" value="UniProtKB-KW"/>
</dbReference>
<dbReference type="CDD" id="cd00383">
    <property type="entry name" value="trans_reg_C"/>
    <property type="match status" value="1"/>
</dbReference>
<organism evidence="10 11">
    <name type="scientific">Elizabethkingia ursingii</name>
    <dbReference type="NCBI Taxonomy" id="1756150"/>
    <lineage>
        <taxon>Bacteria</taxon>
        <taxon>Pseudomonadati</taxon>
        <taxon>Bacteroidota</taxon>
        <taxon>Flavobacteriia</taxon>
        <taxon>Flavobacteriales</taxon>
        <taxon>Weeksellaceae</taxon>
        <taxon>Elizabethkingia</taxon>
    </lineage>
</organism>
<dbReference type="InterPro" id="IPR036388">
    <property type="entry name" value="WH-like_DNA-bd_sf"/>
</dbReference>
<dbReference type="Gene3D" id="1.10.10.10">
    <property type="entry name" value="Winged helix-like DNA-binding domain superfamily/Winged helix DNA-binding domain"/>
    <property type="match status" value="1"/>
</dbReference>
<keyword evidence="2" id="KW-0902">Two-component regulatory system</keyword>
<dbReference type="PROSITE" id="PS51755">
    <property type="entry name" value="OMPR_PHOB"/>
    <property type="match status" value="1"/>
</dbReference>
<sequence>MKILVIEDEIALSKSIVTYLKQESYLCEIATNFNTAIEKVDSYDYDCILLDISLPDGNGLNILKVLKENDKTDGVIIISAKDSIDDKIVGLTLGADDYIPKPFHLSELSARIAAVIRRRRFNGGNILVFHEITIDTLAKTVTANSQTIDFTRKEYDLLLYFTINKNRVLSKTAIAEHLSGENADVYDNYDFIYAHIKNMKKKLATVGCNDYLKSIYGMGYKFEY</sequence>
<dbReference type="RefSeq" id="WP_078777686.1">
    <property type="nucleotide sequence ID" value="NZ_MBDS01000001.1"/>
</dbReference>
<evidence type="ECO:0000256" key="3">
    <source>
        <dbReference type="ARBA" id="ARBA00023015"/>
    </source>
</evidence>
<dbReference type="Gene3D" id="6.10.250.690">
    <property type="match status" value="1"/>
</dbReference>
<keyword evidence="5" id="KW-0804">Transcription</keyword>
<dbReference type="Pfam" id="PF00486">
    <property type="entry name" value="Trans_reg_C"/>
    <property type="match status" value="1"/>
</dbReference>
<evidence type="ECO:0000256" key="1">
    <source>
        <dbReference type="ARBA" id="ARBA00022553"/>
    </source>
</evidence>
<evidence type="ECO:0000313" key="10">
    <source>
        <dbReference type="EMBL" id="OPB94491.1"/>
    </source>
</evidence>
<evidence type="ECO:0000313" key="11">
    <source>
        <dbReference type="Proteomes" id="UP000190016"/>
    </source>
</evidence>
<evidence type="ECO:0000256" key="2">
    <source>
        <dbReference type="ARBA" id="ARBA00023012"/>
    </source>
</evidence>
<feature type="DNA-binding region" description="OmpR/PhoB-type" evidence="7">
    <location>
        <begin position="124"/>
        <end position="224"/>
    </location>
</feature>
<dbReference type="InterPro" id="IPR011006">
    <property type="entry name" value="CheY-like_superfamily"/>
</dbReference>
<dbReference type="SMART" id="SM00862">
    <property type="entry name" value="Trans_reg_C"/>
    <property type="match status" value="1"/>
</dbReference>
<protein>
    <submittedName>
        <fullName evidence="10">DNA-binding response regulator</fullName>
    </submittedName>
</protein>
<dbReference type="SUPFAM" id="SSF52172">
    <property type="entry name" value="CheY-like"/>
    <property type="match status" value="1"/>
</dbReference>
<comment type="caution">
    <text evidence="10">The sequence shown here is derived from an EMBL/GenBank/DDBJ whole genome shotgun (WGS) entry which is preliminary data.</text>
</comment>